<evidence type="ECO:0000256" key="1">
    <source>
        <dbReference type="SAM" id="SignalP"/>
    </source>
</evidence>
<dbReference type="RefSeq" id="WP_018366807.1">
    <property type="nucleotide sequence ID" value="NZ_CP104407.1"/>
</dbReference>
<keyword evidence="3" id="KW-1185">Reference proteome</keyword>
<proteinExistence type="predicted"/>
<organism evidence="2 3">
    <name type="scientific">Streptococcus didelphis</name>
    <dbReference type="NCBI Taxonomy" id="102886"/>
    <lineage>
        <taxon>Bacteria</taxon>
        <taxon>Bacillati</taxon>
        <taxon>Bacillota</taxon>
        <taxon>Bacilli</taxon>
        <taxon>Lactobacillales</taxon>
        <taxon>Streptococcaceae</taxon>
        <taxon>Streptococcus</taxon>
    </lineage>
</organism>
<keyword evidence="1" id="KW-0732">Signal</keyword>
<gene>
    <name evidence="2" type="ORF">N1496_07830</name>
</gene>
<reference evidence="3" key="1">
    <citation type="submission" date="2022-10" db="EMBL/GenBank/DDBJ databases">
        <title>Streptococcus didelphis as causative of fatal infections in opossums (Didelphis albiventris).</title>
        <authorList>
            <person name="Breyer G.M."/>
            <person name="Da Silva M.E.R.J."/>
            <person name="Siqueira F.M."/>
        </authorList>
    </citation>
    <scope>NUCLEOTIDE SEQUENCE [LARGE SCALE GENOMIC DNA]</scope>
    <source>
        <strain evidence="3">LBVP101/21</strain>
    </source>
</reference>
<dbReference type="Proteomes" id="UP001238096">
    <property type="component" value="Chromosome"/>
</dbReference>
<accession>A0ABY9LG87</accession>
<sequence length="143" mass="15746">MKKVKINGIKWMMIAVLSLISLAGFSPILAQEGQAQVPDSKVNVERSTIEVNSKLQKDSSILDVSIDLGTTFKMASQVAIQLQDSKGQTLATIDYNLVAGAKTMTAWFDLKGRPTDDYKVKVVVNDSKNRQETTISDIHYQAL</sequence>
<evidence type="ECO:0000313" key="3">
    <source>
        <dbReference type="Proteomes" id="UP001238096"/>
    </source>
</evidence>
<protein>
    <submittedName>
        <fullName evidence="2">Uncharacterized protein</fullName>
    </submittedName>
</protein>
<feature type="chain" id="PRO_5047470796" evidence="1">
    <location>
        <begin position="31"/>
        <end position="143"/>
    </location>
</feature>
<name>A0ABY9LG87_9STRE</name>
<feature type="signal peptide" evidence="1">
    <location>
        <begin position="1"/>
        <end position="30"/>
    </location>
</feature>
<dbReference type="EMBL" id="CP110509">
    <property type="protein sequence ID" value="WMB27920.1"/>
    <property type="molecule type" value="Genomic_DNA"/>
</dbReference>
<evidence type="ECO:0000313" key="2">
    <source>
        <dbReference type="EMBL" id="WMB27920.1"/>
    </source>
</evidence>